<accession>A0A191ZWD9</accession>
<dbReference type="AlphaFoldDB" id="A0A191ZWD9"/>
<dbReference type="EMBL" id="CP016022">
    <property type="protein sequence ID" value="ANJ72398.1"/>
    <property type="molecule type" value="Genomic_DNA"/>
</dbReference>
<reference evidence="2" key="1">
    <citation type="submission" date="2016-06" db="EMBL/GenBank/DDBJ databases">
        <authorList>
            <person name="Xu Y."/>
            <person name="Nagy A."/>
            <person name="Yan X."/>
            <person name="Kim S.W."/>
            <person name="Haley B."/>
            <person name="Liu N.T."/>
            <person name="Nou X."/>
        </authorList>
    </citation>
    <scope>NUCLEOTIDE SEQUENCE [LARGE SCALE GENOMIC DNA]</scope>
    <source>
        <strain evidence="2">ATCC 49129</strain>
    </source>
</reference>
<gene>
    <name evidence="1" type="ORF">A9Y76_07905</name>
</gene>
<sequence length="62" mass="7052">MLCKLVAYVSTTIHLDIRTLAQLLPTADNTPLYMIEQTVVLLGCLRQLLYEATYIWLGKRGL</sequence>
<name>A0A191ZWD9_9RALS</name>
<evidence type="ECO:0000313" key="2">
    <source>
        <dbReference type="Proteomes" id="UP000078572"/>
    </source>
</evidence>
<keyword evidence="2" id="KW-1185">Reference proteome</keyword>
<evidence type="ECO:0000313" key="1">
    <source>
        <dbReference type="EMBL" id="ANJ72398.1"/>
    </source>
</evidence>
<dbReference type="Proteomes" id="UP000078572">
    <property type="component" value="Chromosome 1"/>
</dbReference>
<proteinExistence type="predicted"/>
<organism evidence="1 2">
    <name type="scientific">Ralstonia insidiosa</name>
    <dbReference type="NCBI Taxonomy" id="190721"/>
    <lineage>
        <taxon>Bacteria</taxon>
        <taxon>Pseudomonadati</taxon>
        <taxon>Pseudomonadota</taxon>
        <taxon>Betaproteobacteria</taxon>
        <taxon>Burkholderiales</taxon>
        <taxon>Burkholderiaceae</taxon>
        <taxon>Ralstonia</taxon>
    </lineage>
</organism>
<protein>
    <submittedName>
        <fullName evidence="1">Uncharacterized protein</fullName>
    </submittedName>
</protein>